<dbReference type="InterPro" id="IPR047655">
    <property type="entry name" value="Transpos_IS630-like"/>
</dbReference>
<dbReference type="Proteomes" id="UP000008820">
    <property type="component" value="Chromosome 3"/>
</dbReference>
<dbReference type="OrthoDB" id="7756340at2759"/>
<dbReference type="EnsemblMetazoa" id="AAEL027314-RA">
    <property type="protein sequence ID" value="AAEL027314-PA"/>
    <property type="gene ID" value="AAEL027314"/>
</dbReference>
<dbReference type="InterPro" id="IPR036397">
    <property type="entry name" value="RNaseH_sf"/>
</dbReference>
<evidence type="ECO:0000313" key="3">
    <source>
        <dbReference type="EnsemblMetazoa" id="AAEL027314-PA"/>
    </source>
</evidence>
<evidence type="ECO:0000313" key="4">
    <source>
        <dbReference type="Proteomes" id="UP000008820"/>
    </source>
</evidence>
<reference evidence="3 4" key="1">
    <citation type="submission" date="2017-06" db="EMBL/GenBank/DDBJ databases">
        <title>Aedes aegypti genome working group (AGWG) sequencing and assembly.</title>
        <authorList>
            <consortium name="Aedes aegypti Genome Working Group (AGWG)"/>
            <person name="Matthews B.J."/>
        </authorList>
    </citation>
    <scope>NUCLEOTIDE SEQUENCE [LARGE SCALE GENOMIC DNA]</scope>
    <source>
        <strain evidence="3 4">LVP_AGWG</strain>
    </source>
</reference>
<gene>
    <name evidence="3" type="primary">110679828</name>
</gene>
<dbReference type="NCBIfam" id="NF033545">
    <property type="entry name" value="transpos_IS630"/>
    <property type="match status" value="1"/>
</dbReference>
<dbReference type="PANTHER" id="PTHR46564">
    <property type="entry name" value="TRANSPOSASE"/>
    <property type="match status" value="1"/>
</dbReference>
<dbReference type="SUPFAM" id="SSF53098">
    <property type="entry name" value="Ribonuclease H-like"/>
    <property type="match status" value="1"/>
</dbReference>
<evidence type="ECO:0000259" key="2">
    <source>
        <dbReference type="Pfam" id="PF13358"/>
    </source>
</evidence>
<proteinExistence type="predicted"/>
<dbReference type="Gene3D" id="3.30.420.10">
    <property type="entry name" value="Ribonuclease H-like superfamily/Ribonuclease H"/>
    <property type="match status" value="1"/>
</dbReference>
<protein>
    <recommendedName>
        <fullName evidence="2">Tc1-like transposase DDE domain-containing protein</fullName>
    </recommendedName>
</protein>
<feature type="domain" description="Tc1-like transposase DDE" evidence="2">
    <location>
        <begin position="154"/>
        <end position="296"/>
    </location>
</feature>
<dbReference type="PANTHER" id="PTHR46564:SF1">
    <property type="entry name" value="TRANSPOSASE"/>
    <property type="match status" value="1"/>
</dbReference>
<evidence type="ECO:0000256" key="1">
    <source>
        <dbReference type="ARBA" id="ARBA00004123"/>
    </source>
</evidence>
<dbReference type="InterPro" id="IPR009057">
    <property type="entry name" value="Homeodomain-like_sf"/>
</dbReference>
<dbReference type="InParanoid" id="A0A6I8U5A7"/>
<keyword evidence="4" id="KW-1185">Reference proteome</keyword>
<sequence>MAAIRENVLGHHASVNTVYHCLYGYYYLGIRKCTLSKIYAKHHTTISQWIRQYEDNKYFGRKERAKVYLQFGPQERSWIVELYKNCPILYLHETKEQFERTFHKPISTASVNRILHSEGYSWKVLERRAIQLRQKDIYRFHSDMSMITWDFHNLVFLDEVSFDNRGMLRNKGYAPLGKRLIYRGEFIRRPRCSMLSFLGCNGVIETFSTEGTFTRKTFFDCVRSFVLSGAVKRHPGQYSTWVMDGARIHCHKAIIEYLRSLGINVIFLPAYAPFYNPIEFVFGYIKRHLKKTYIENSSKDLTITICEALQHFKNFDCSNIFKKCGYLPGGTFDPSIGLGQDMKTFGFQT</sequence>
<dbReference type="InterPro" id="IPR012337">
    <property type="entry name" value="RNaseH-like_sf"/>
</dbReference>
<name>A0A6I8U5A7_AEDAE</name>
<dbReference type="GO" id="GO:0005634">
    <property type="term" value="C:nucleus"/>
    <property type="evidence" value="ECO:0007669"/>
    <property type="project" value="UniProtKB-SubCell"/>
</dbReference>
<dbReference type="AlphaFoldDB" id="A0A6I8U5A7"/>
<dbReference type="Pfam" id="PF13358">
    <property type="entry name" value="DDE_3"/>
    <property type="match status" value="1"/>
</dbReference>
<organism evidence="3 4">
    <name type="scientific">Aedes aegypti</name>
    <name type="common">Yellowfever mosquito</name>
    <name type="synonym">Culex aegypti</name>
    <dbReference type="NCBI Taxonomy" id="7159"/>
    <lineage>
        <taxon>Eukaryota</taxon>
        <taxon>Metazoa</taxon>
        <taxon>Ecdysozoa</taxon>
        <taxon>Arthropoda</taxon>
        <taxon>Hexapoda</taxon>
        <taxon>Insecta</taxon>
        <taxon>Pterygota</taxon>
        <taxon>Neoptera</taxon>
        <taxon>Endopterygota</taxon>
        <taxon>Diptera</taxon>
        <taxon>Nematocera</taxon>
        <taxon>Culicoidea</taxon>
        <taxon>Culicidae</taxon>
        <taxon>Culicinae</taxon>
        <taxon>Aedini</taxon>
        <taxon>Aedes</taxon>
        <taxon>Stegomyia</taxon>
    </lineage>
</organism>
<dbReference type="SUPFAM" id="SSF46689">
    <property type="entry name" value="Homeodomain-like"/>
    <property type="match status" value="1"/>
</dbReference>
<comment type="subcellular location">
    <subcellularLocation>
        <location evidence="1">Nucleus</location>
    </subcellularLocation>
</comment>
<dbReference type="GO" id="GO:0003676">
    <property type="term" value="F:nucleic acid binding"/>
    <property type="evidence" value="ECO:0007669"/>
    <property type="project" value="InterPro"/>
</dbReference>
<accession>A0A6I8U5A7</accession>
<dbReference type="InterPro" id="IPR038717">
    <property type="entry name" value="Tc1-like_DDE_dom"/>
</dbReference>
<reference evidence="3" key="2">
    <citation type="submission" date="2020-05" db="UniProtKB">
        <authorList>
            <consortium name="EnsemblMetazoa"/>
        </authorList>
    </citation>
    <scope>IDENTIFICATION</scope>
    <source>
        <strain evidence="3">LVP_AGWG</strain>
    </source>
</reference>